<proteinExistence type="predicted"/>
<organism evidence="2 3">
    <name type="scientific">Pyricularia grisea</name>
    <name type="common">Crabgrass-specific blast fungus</name>
    <name type="synonym">Magnaporthe grisea</name>
    <dbReference type="NCBI Taxonomy" id="148305"/>
    <lineage>
        <taxon>Eukaryota</taxon>
        <taxon>Fungi</taxon>
        <taxon>Dikarya</taxon>
        <taxon>Ascomycota</taxon>
        <taxon>Pezizomycotina</taxon>
        <taxon>Sordariomycetes</taxon>
        <taxon>Sordariomycetidae</taxon>
        <taxon>Magnaporthales</taxon>
        <taxon>Pyriculariaceae</taxon>
        <taxon>Pyricularia</taxon>
    </lineage>
</organism>
<gene>
    <name evidence="3" type="ORF">PgNI_05213</name>
</gene>
<dbReference type="GeneID" id="41960156"/>
<dbReference type="Pfam" id="PF08881">
    <property type="entry name" value="CVNH"/>
    <property type="match status" value="1"/>
</dbReference>
<name>A0A6P8B568_PYRGI</name>
<dbReference type="OrthoDB" id="2947935at2759"/>
<evidence type="ECO:0000259" key="1">
    <source>
        <dbReference type="Pfam" id="PF08881"/>
    </source>
</evidence>
<feature type="domain" description="Cyanovirin-N" evidence="1">
    <location>
        <begin position="27"/>
        <end position="126"/>
    </location>
</feature>
<dbReference type="RefSeq" id="XP_030982298.1">
    <property type="nucleotide sequence ID" value="XM_031125247.1"/>
</dbReference>
<keyword evidence="2" id="KW-1185">Reference proteome</keyword>
<evidence type="ECO:0000313" key="3">
    <source>
        <dbReference type="RefSeq" id="XP_030982298.1"/>
    </source>
</evidence>
<dbReference type="KEGG" id="pgri:PgNI_05213"/>
<protein>
    <recommendedName>
        <fullName evidence="1">Cyanovirin-N domain-containing protein</fullName>
    </recommendedName>
</protein>
<dbReference type="AlphaFoldDB" id="A0A6P8B568"/>
<dbReference type="InterPro" id="IPR011058">
    <property type="entry name" value="Cyanovirin-N"/>
</dbReference>
<reference evidence="3" key="3">
    <citation type="submission" date="2025-08" db="UniProtKB">
        <authorList>
            <consortium name="RefSeq"/>
        </authorList>
    </citation>
    <scope>IDENTIFICATION</scope>
    <source>
        <strain evidence="3">NI907</strain>
    </source>
</reference>
<accession>A0A6P8B568</accession>
<reference evidence="3" key="2">
    <citation type="submission" date="2019-10" db="EMBL/GenBank/DDBJ databases">
        <authorList>
            <consortium name="NCBI Genome Project"/>
        </authorList>
    </citation>
    <scope>NUCLEOTIDE SEQUENCE</scope>
    <source>
        <strain evidence="3">NI907</strain>
    </source>
</reference>
<dbReference type="Gene3D" id="2.30.60.10">
    <property type="entry name" value="Cyanovirin-N"/>
    <property type="match status" value="1"/>
</dbReference>
<dbReference type="InterPro" id="IPR036673">
    <property type="entry name" value="Cyanovirin-N_sf"/>
</dbReference>
<dbReference type="Proteomes" id="UP000515153">
    <property type="component" value="Chromosome I"/>
</dbReference>
<dbReference type="SUPFAM" id="SSF51322">
    <property type="entry name" value="Cyanovirin-N"/>
    <property type="match status" value="1"/>
</dbReference>
<sequence length="129" mass="13801">MYLINLIIVPFVAALPAITIRQTGILSASCTNIELVNGYPGKALNDNLKGSCSGPQGQKLESTLDLNQCVGIDYSNNTLIWTPMGKLRNYCDTCSLKDGNVLACTCNQQASTLKLDDGVVIRDGSLSCK</sequence>
<reference evidence="2 3" key="1">
    <citation type="journal article" date="2019" name="Mol. Biol. Evol.">
        <title>Blast fungal genomes show frequent chromosomal changes, gene gains and losses, and effector gene turnover.</title>
        <authorList>
            <person name="Gomez Luciano L.B."/>
            <person name="Jason Tsai I."/>
            <person name="Chuma I."/>
            <person name="Tosa Y."/>
            <person name="Chen Y.H."/>
            <person name="Li J.Y."/>
            <person name="Li M.Y."/>
            <person name="Jade Lu M.Y."/>
            <person name="Nakayashiki H."/>
            <person name="Li W.H."/>
        </authorList>
    </citation>
    <scope>NUCLEOTIDE SEQUENCE [LARGE SCALE GENOMIC DNA]</scope>
    <source>
        <strain evidence="2 3">NI907</strain>
    </source>
</reference>
<evidence type="ECO:0000313" key="2">
    <source>
        <dbReference type="Proteomes" id="UP000515153"/>
    </source>
</evidence>